<dbReference type="GO" id="GO:0035556">
    <property type="term" value="P:intracellular signal transduction"/>
    <property type="evidence" value="ECO:0000318"/>
    <property type="project" value="GO_Central"/>
</dbReference>
<evidence type="ECO:0000256" key="3">
    <source>
        <dbReference type="ARBA" id="ARBA00022527"/>
    </source>
</evidence>
<protein>
    <recommendedName>
        <fullName evidence="2">non-specific serine/threonine protein kinase</fullName>
        <ecNumber evidence="2">2.7.11.1</ecNumber>
    </recommendedName>
</protein>
<evidence type="ECO:0000256" key="4">
    <source>
        <dbReference type="ARBA" id="ARBA00022679"/>
    </source>
</evidence>
<dbReference type="RefSeq" id="XP_001446424.1">
    <property type="nucleotide sequence ID" value="XM_001446387.1"/>
</dbReference>
<feature type="region of interest" description="Disordered" evidence="12">
    <location>
        <begin position="322"/>
        <end position="341"/>
    </location>
</feature>
<dbReference type="EMBL" id="CT868319">
    <property type="protein sequence ID" value="CAK79027.1"/>
    <property type="molecule type" value="Genomic_DNA"/>
</dbReference>
<dbReference type="InterPro" id="IPR017441">
    <property type="entry name" value="Protein_kinase_ATP_BS"/>
</dbReference>
<dbReference type="GO" id="GO:0005634">
    <property type="term" value="C:nucleus"/>
    <property type="evidence" value="ECO:0000318"/>
    <property type="project" value="GO_Central"/>
</dbReference>
<sequence length="446" mass="52077">MEPEQLIDQLNDILLADHFRFIEVIGRGSFGVVVAAFCSNLDRVVAIKITSNVDQENEANLLKACCHYNIVKLYKVWHFFSLQVLVANNHLYLIMERLVGLTLDKLMKQSILPEQSVRNYMTQILNALVFLHRKNIIHRDLKPENIFICENACVKLIDLGLGQEIVCKGCVYQSVGTPYFIAPEVILGKDQSQAVDIFSLGIIFYMMINNLQHPLWDGQMRKRHYYQLISNEFSINFPKTMPEMAKDFVLNTVQFRAENRMTASQCLEHPWIKGKAVKTHPMTTREIMLRYNIQQKLQHVIKSLMFIKTLQQTCEEEIHYIKTNTSPQRDEQEEDRISPENDQQITARLSVELTNKKQKSFKLHAIPLKKVSSYKDLVTLREKQTNQKKYQYMISRFREKLTIGNQLNTNGHHKFDSPMSHRKLTTLPSINTNRLQRQSTFNFKIL</sequence>
<keyword evidence="7 10" id="KW-0067">ATP-binding</keyword>
<dbReference type="PROSITE" id="PS00107">
    <property type="entry name" value="PROTEIN_KINASE_ATP"/>
    <property type="match status" value="1"/>
</dbReference>
<dbReference type="PANTHER" id="PTHR48012">
    <property type="entry name" value="STERILE20-LIKE KINASE, ISOFORM B-RELATED"/>
    <property type="match status" value="1"/>
</dbReference>
<evidence type="ECO:0000256" key="10">
    <source>
        <dbReference type="PROSITE-ProRule" id="PRU10141"/>
    </source>
</evidence>
<organism evidence="14 15">
    <name type="scientific">Paramecium tetraurelia</name>
    <dbReference type="NCBI Taxonomy" id="5888"/>
    <lineage>
        <taxon>Eukaryota</taxon>
        <taxon>Sar</taxon>
        <taxon>Alveolata</taxon>
        <taxon>Ciliophora</taxon>
        <taxon>Intramacronucleata</taxon>
        <taxon>Oligohymenophorea</taxon>
        <taxon>Peniculida</taxon>
        <taxon>Parameciidae</taxon>
        <taxon>Paramecium</taxon>
    </lineage>
</organism>
<keyword evidence="15" id="KW-1185">Reference proteome</keyword>
<evidence type="ECO:0000256" key="11">
    <source>
        <dbReference type="RuleBase" id="RU000304"/>
    </source>
</evidence>
<dbReference type="InterPro" id="IPR011009">
    <property type="entry name" value="Kinase-like_dom_sf"/>
</dbReference>
<dbReference type="KEGG" id="ptm:GSPATT00013994001"/>
<dbReference type="SUPFAM" id="SSF56112">
    <property type="entry name" value="Protein kinase-like (PK-like)"/>
    <property type="match status" value="1"/>
</dbReference>
<keyword evidence="6" id="KW-0418">Kinase</keyword>
<dbReference type="GeneID" id="5032226"/>
<evidence type="ECO:0000259" key="13">
    <source>
        <dbReference type="PROSITE" id="PS50011"/>
    </source>
</evidence>
<dbReference type="PROSITE" id="PS00108">
    <property type="entry name" value="PROTEIN_KINASE_ST"/>
    <property type="match status" value="1"/>
</dbReference>
<proteinExistence type="inferred from homology"/>
<dbReference type="GO" id="GO:0005516">
    <property type="term" value="F:calmodulin binding"/>
    <property type="evidence" value="ECO:0000318"/>
    <property type="project" value="GO_Central"/>
</dbReference>
<dbReference type="FunFam" id="1.10.510.10:FF:001468">
    <property type="entry name" value="Uncharacterized protein"/>
    <property type="match status" value="1"/>
</dbReference>
<dbReference type="PROSITE" id="PS50011">
    <property type="entry name" value="PROTEIN_KINASE_DOM"/>
    <property type="match status" value="1"/>
</dbReference>
<gene>
    <name evidence="14" type="ORF">GSPATT00013994001</name>
</gene>
<evidence type="ECO:0000256" key="12">
    <source>
        <dbReference type="SAM" id="MobiDB-lite"/>
    </source>
</evidence>
<dbReference type="GO" id="GO:0005737">
    <property type="term" value="C:cytoplasm"/>
    <property type="evidence" value="ECO:0000318"/>
    <property type="project" value="GO_Central"/>
</dbReference>
<keyword evidence="3 11" id="KW-0723">Serine/threonine-protein kinase</keyword>
<dbReference type="InterPro" id="IPR000719">
    <property type="entry name" value="Prot_kinase_dom"/>
</dbReference>
<evidence type="ECO:0000256" key="8">
    <source>
        <dbReference type="ARBA" id="ARBA00047899"/>
    </source>
</evidence>
<dbReference type="eggNOG" id="KOG0032">
    <property type="taxonomic scope" value="Eukaryota"/>
</dbReference>
<keyword evidence="5 10" id="KW-0547">Nucleotide-binding</keyword>
<dbReference type="Pfam" id="PF00069">
    <property type="entry name" value="Pkinase"/>
    <property type="match status" value="1"/>
</dbReference>
<dbReference type="OMA" id="CEEEIHY"/>
<comment type="similarity">
    <text evidence="1">Belongs to the protein kinase superfamily. STE Ser/Thr protein kinase family. STE20 subfamily.</text>
</comment>
<evidence type="ECO:0000256" key="2">
    <source>
        <dbReference type="ARBA" id="ARBA00012513"/>
    </source>
</evidence>
<dbReference type="InterPro" id="IPR008271">
    <property type="entry name" value="Ser/Thr_kinase_AS"/>
</dbReference>
<dbReference type="HOGENOM" id="CLU_638528_0_0_1"/>
<evidence type="ECO:0000256" key="1">
    <source>
        <dbReference type="ARBA" id="ARBA00008874"/>
    </source>
</evidence>
<evidence type="ECO:0000313" key="15">
    <source>
        <dbReference type="Proteomes" id="UP000000600"/>
    </source>
</evidence>
<evidence type="ECO:0000256" key="5">
    <source>
        <dbReference type="ARBA" id="ARBA00022741"/>
    </source>
</evidence>
<dbReference type="Proteomes" id="UP000000600">
    <property type="component" value="Unassembled WGS sequence"/>
</dbReference>
<accession>A0D7L0</accession>
<evidence type="ECO:0000256" key="7">
    <source>
        <dbReference type="ARBA" id="ARBA00022840"/>
    </source>
</evidence>
<comment type="catalytic activity">
    <reaction evidence="9">
        <text>L-seryl-[protein] + ATP = O-phospho-L-seryl-[protein] + ADP + H(+)</text>
        <dbReference type="Rhea" id="RHEA:17989"/>
        <dbReference type="Rhea" id="RHEA-COMP:9863"/>
        <dbReference type="Rhea" id="RHEA-COMP:11604"/>
        <dbReference type="ChEBI" id="CHEBI:15378"/>
        <dbReference type="ChEBI" id="CHEBI:29999"/>
        <dbReference type="ChEBI" id="CHEBI:30616"/>
        <dbReference type="ChEBI" id="CHEBI:83421"/>
        <dbReference type="ChEBI" id="CHEBI:456216"/>
        <dbReference type="EC" id="2.7.11.1"/>
    </reaction>
</comment>
<feature type="domain" description="Protein kinase" evidence="13">
    <location>
        <begin position="19"/>
        <end position="272"/>
    </location>
</feature>
<dbReference type="SMART" id="SM00220">
    <property type="entry name" value="S_TKc"/>
    <property type="match status" value="1"/>
</dbReference>
<evidence type="ECO:0000256" key="9">
    <source>
        <dbReference type="ARBA" id="ARBA00048679"/>
    </source>
</evidence>
<evidence type="ECO:0000313" key="14">
    <source>
        <dbReference type="EMBL" id="CAK79027.1"/>
    </source>
</evidence>
<keyword evidence="4" id="KW-0808">Transferase</keyword>
<dbReference type="Gene3D" id="1.10.510.10">
    <property type="entry name" value="Transferase(Phosphotransferase) domain 1"/>
    <property type="match status" value="1"/>
</dbReference>
<evidence type="ECO:0000256" key="6">
    <source>
        <dbReference type="ARBA" id="ARBA00022777"/>
    </source>
</evidence>
<comment type="catalytic activity">
    <reaction evidence="8">
        <text>L-threonyl-[protein] + ATP = O-phospho-L-threonyl-[protein] + ADP + H(+)</text>
        <dbReference type="Rhea" id="RHEA:46608"/>
        <dbReference type="Rhea" id="RHEA-COMP:11060"/>
        <dbReference type="Rhea" id="RHEA-COMP:11605"/>
        <dbReference type="ChEBI" id="CHEBI:15378"/>
        <dbReference type="ChEBI" id="CHEBI:30013"/>
        <dbReference type="ChEBI" id="CHEBI:30616"/>
        <dbReference type="ChEBI" id="CHEBI:61977"/>
        <dbReference type="ChEBI" id="CHEBI:456216"/>
        <dbReference type="EC" id="2.7.11.1"/>
    </reaction>
</comment>
<dbReference type="OrthoDB" id="354826at2759"/>
<dbReference type="InParanoid" id="A0D7L0"/>
<dbReference type="PANTHER" id="PTHR48012:SF10">
    <property type="entry name" value="FI20177P1"/>
    <property type="match status" value="1"/>
</dbReference>
<name>A0D7L0_PARTE</name>
<feature type="binding site" evidence="10">
    <location>
        <position position="48"/>
    </location>
    <ligand>
        <name>ATP</name>
        <dbReference type="ChEBI" id="CHEBI:30616"/>
    </ligand>
</feature>
<dbReference type="GO" id="GO:0005524">
    <property type="term" value="F:ATP binding"/>
    <property type="evidence" value="ECO:0007669"/>
    <property type="project" value="UniProtKB-UniRule"/>
</dbReference>
<dbReference type="InterPro" id="IPR050629">
    <property type="entry name" value="STE20/SPS1-PAK"/>
</dbReference>
<dbReference type="GO" id="GO:0009931">
    <property type="term" value="F:calcium-dependent protein serine/threonine kinase activity"/>
    <property type="evidence" value="ECO:0000318"/>
    <property type="project" value="GO_Central"/>
</dbReference>
<reference evidence="14 15" key="1">
    <citation type="journal article" date="2006" name="Nature">
        <title>Global trends of whole-genome duplications revealed by the ciliate Paramecium tetraurelia.</title>
        <authorList>
            <consortium name="Genoscope"/>
            <person name="Aury J.-M."/>
            <person name="Jaillon O."/>
            <person name="Duret L."/>
            <person name="Noel B."/>
            <person name="Jubin C."/>
            <person name="Porcel B.M."/>
            <person name="Segurens B."/>
            <person name="Daubin V."/>
            <person name="Anthouard V."/>
            <person name="Aiach N."/>
            <person name="Arnaiz O."/>
            <person name="Billaut A."/>
            <person name="Beisson J."/>
            <person name="Blanc I."/>
            <person name="Bouhouche K."/>
            <person name="Camara F."/>
            <person name="Duharcourt S."/>
            <person name="Guigo R."/>
            <person name="Gogendeau D."/>
            <person name="Katinka M."/>
            <person name="Keller A.-M."/>
            <person name="Kissmehl R."/>
            <person name="Klotz C."/>
            <person name="Koll F."/>
            <person name="Le Moue A."/>
            <person name="Lepere C."/>
            <person name="Malinsky S."/>
            <person name="Nowacki M."/>
            <person name="Nowak J.K."/>
            <person name="Plattner H."/>
            <person name="Poulain J."/>
            <person name="Ruiz F."/>
            <person name="Serrano V."/>
            <person name="Zagulski M."/>
            <person name="Dessen P."/>
            <person name="Betermier M."/>
            <person name="Weissenbach J."/>
            <person name="Scarpelli C."/>
            <person name="Schachter V."/>
            <person name="Sperling L."/>
            <person name="Meyer E."/>
            <person name="Cohen J."/>
            <person name="Wincker P."/>
        </authorList>
    </citation>
    <scope>NUCLEOTIDE SEQUENCE [LARGE SCALE GENOMIC DNA]</scope>
    <source>
        <strain evidence="14 15">Stock d4-2</strain>
    </source>
</reference>
<dbReference type="AlphaFoldDB" id="A0D7L0"/>
<dbReference type="EC" id="2.7.11.1" evidence="2"/>
<dbReference type="GO" id="GO:0004683">
    <property type="term" value="F:calcium/calmodulin-dependent protein kinase activity"/>
    <property type="evidence" value="ECO:0000318"/>
    <property type="project" value="GO_Central"/>
</dbReference>